<dbReference type="AlphaFoldDB" id="A0A089LZU5"/>
<keyword evidence="11" id="KW-1185">Reference proteome</keyword>
<keyword evidence="4" id="KW-0378">Hydrolase</keyword>
<dbReference type="InterPro" id="IPR051013">
    <property type="entry name" value="MBL_superfamily_lactonases"/>
</dbReference>
<comment type="cofactor">
    <cofactor evidence="1">
        <name>Zn(2+)</name>
        <dbReference type="ChEBI" id="CHEBI:29105"/>
    </cofactor>
</comment>
<evidence type="ECO:0000256" key="7">
    <source>
        <dbReference type="ARBA" id="ARBA00034301"/>
    </source>
</evidence>
<dbReference type="PANTHER" id="PTHR42978">
    <property type="entry name" value="QUORUM-QUENCHING LACTONASE YTNP-RELATED-RELATED"/>
    <property type="match status" value="1"/>
</dbReference>
<evidence type="ECO:0000259" key="9">
    <source>
        <dbReference type="SMART" id="SM00849"/>
    </source>
</evidence>
<feature type="domain" description="Metallo-beta-lactamase" evidence="9">
    <location>
        <begin position="19"/>
        <end position="216"/>
    </location>
</feature>
<name>A0A089LZU5_9BACL</name>
<dbReference type="STRING" id="169760.PSTEL_23755"/>
<dbReference type="CDD" id="cd07729">
    <property type="entry name" value="AHL_lactonase_MBL-fold"/>
    <property type="match status" value="1"/>
</dbReference>
<comment type="function">
    <text evidence="7">Counteracts the endogenous Pycsar antiviral defense system. Phosphodiesterase that enables metal-dependent hydrolysis of host cyclic nucleotide Pycsar defense signals such as cCMP and cUMP.</text>
</comment>
<evidence type="ECO:0000313" key="10">
    <source>
        <dbReference type="EMBL" id="AIQ65675.1"/>
    </source>
</evidence>
<evidence type="ECO:0000256" key="2">
    <source>
        <dbReference type="ARBA" id="ARBA00007749"/>
    </source>
</evidence>
<dbReference type="InterPro" id="IPR001279">
    <property type="entry name" value="Metallo-B-lactamas"/>
</dbReference>
<accession>A0A089LZU5</accession>
<evidence type="ECO:0000313" key="11">
    <source>
        <dbReference type="Proteomes" id="UP000029507"/>
    </source>
</evidence>
<dbReference type="Pfam" id="PF00753">
    <property type="entry name" value="Lactamase_B"/>
    <property type="match status" value="1"/>
</dbReference>
<protein>
    <recommendedName>
        <fullName evidence="9">Metallo-beta-lactamase domain-containing protein</fullName>
    </recommendedName>
</protein>
<evidence type="ECO:0000256" key="4">
    <source>
        <dbReference type="ARBA" id="ARBA00022801"/>
    </source>
</evidence>
<evidence type="ECO:0000256" key="6">
    <source>
        <dbReference type="ARBA" id="ARBA00034221"/>
    </source>
</evidence>
<comment type="catalytic activity">
    <reaction evidence="8">
        <text>3',5'-cyclic UMP + H2O = UMP + H(+)</text>
        <dbReference type="Rhea" id="RHEA:70575"/>
        <dbReference type="ChEBI" id="CHEBI:15377"/>
        <dbReference type="ChEBI" id="CHEBI:15378"/>
        <dbReference type="ChEBI" id="CHEBI:57865"/>
        <dbReference type="ChEBI" id="CHEBI:184387"/>
    </reaction>
    <physiologicalReaction direction="left-to-right" evidence="8">
        <dbReference type="Rhea" id="RHEA:70576"/>
    </physiologicalReaction>
</comment>
<evidence type="ECO:0000256" key="5">
    <source>
        <dbReference type="ARBA" id="ARBA00022833"/>
    </source>
</evidence>
<comment type="catalytic activity">
    <reaction evidence="6">
        <text>3',5'-cyclic CMP + H2O = CMP + H(+)</text>
        <dbReference type="Rhea" id="RHEA:72675"/>
        <dbReference type="ChEBI" id="CHEBI:15377"/>
        <dbReference type="ChEBI" id="CHEBI:15378"/>
        <dbReference type="ChEBI" id="CHEBI:58003"/>
        <dbReference type="ChEBI" id="CHEBI:60377"/>
    </reaction>
    <physiologicalReaction direction="left-to-right" evidence="6">
        <dbReference type="Rhea" id="RHEA:72676"/>
    </physiologicalReaction>
</comment>
<keyword evidence="3" id="KW-0479">Metal-binding</keyword>
<reference evidence="10 11" key="1">
    <citation type="submission" date="2014-08" db="EMBL/GenBank/DDBJ databases">
        <title>Comparative genomics of the Paenibacillus odorifer group.</title>
        <authorList>
            <person name="den Bakker H.C."/>
            <person name="Tsai Y.-C."/>
            <person name="Martin N."/>
            <person name="Korlach J."/>
            <person name="Wiedmann M."/>
        </authorList>
    </citation>
    <scope>NUCLEOTIDE SEQUENCE [LARGE SCALE GENOMIC DNA]</scope>
    <source>
        <strain evidence="10 11">DSM 14472</strain>
    </source>
</reference>
<dbReference type="Proteomes" id="UP000029507">
    <property type="component" value="Chromosome"/>
</dbReference>
<dbReference type="EMBL" id="CP009286">
    <property type="protein sequence ID" value="AIQ65675.1"/>
    <property type="molecule type" value="Genomic_DNA"/>
</dbReference>
<organism evidence="10 11">
    <name type="scientific">Paenibacillus stellifer</name>
    <dbReference type="NCBI Taxonomy" id="169760"/>
    <lineage>
        <taxon>Bacteria</taxon>
        <taxon>Bacillati</taxon>
        <taxon>Bacillota</taxon>
        <taxon>Bacilli</taxon>
        <taxon>Bacillales</taxon>
        <taxon>Paenibacillaceae</taxon>
        <taxon>Paenibacillus</taxon>
    </lineage>
</organism>
<evidence type="ECO:0000256" key="8">
    <source>
        <dbReference type="ARBA" id="ARBA00048505"/>
    </source>
</evidence>
<proteinExistence type="inferred from homology"/>
<dbReference type="RefSeq" id="WP_038701535.1">
    <property type="nucleotide sequence ID" value="NZ_CP009286.1"/>
</dbReference>
<evidence type="ECO:0000256" key="3">
    <source>
        <dbReference type="ARBA" id="ARBA00022723"/>
    </source>
</evidence>
<dbReference type="GO" id="GO:0016787">
    <property type="term" value="F:hydrolase activity"/>
    <property type="evidence" value="ECO:0007669"/>
    <property type="project" value="UniProtKB-KW"/>
</dbReference>
<dbReference type="KEGG" id="pste:PSTEL_23755"/>
<gene>
    <name evidence="10" type="ORF">PSTEL_23755</name>
</gene>
<comment type="similarity">
    <text evidence="2">Belongs to the metallo-beta-lactamase superfamily.</text>
</comment>
<dbReference type="SMART" id="SM00849">
    <property type="entry name" value="Lactamase_B"/>
    <property type="match status" value="1"/>
</dbReference>
<dbReference type="HOGENOM" id="CLU_030571_3_2_9"/>
<keyword evidence="5" id="KW-0862">Zinc</keyword>
<dbReference type="Gene3D" id="3.60.15.10">
    <property type="entry name" value="Ribonuclease Z/Hydroxyacylglutathione hydrolase-like"/>
    <property type="match status" value="1"/>
</dbReference>
<sequence length="232" mass="26576">MKLYIYQYGFVLDKTTKIPVPGFLIQTDDGKNILVDTGFRKEDPFSGNLLAEEEDTVEKRLLSIGLAPSDIHYVICTHLDPDHCGYHDLFSNATYLIQQEHYDLAKSGANSRLETYRKYWDLPHLNYQVIEGDFELVPGIHLIHTPGHMIGHQSVLVKLPTLGSVIITGDAVFRQDEYLSEQANDLDKEAQMKTNSIRKLKALEKEHNVNLVVFGHDPVQWPHLKKSPEYYQ</sequence>
<evidence type="ECO:0000256" key="1">
    <source>
        <dbReference type="ARBA" id="ARBA00001947"/>
    </source>
</evidence>
<dbReference type="SUPFAM" id="SSF56281">
    <property type="entry name" value="Metallo-hydrolase/oxidoreductase"/>
    <property type="match status" value="1"/>
</dbReference>
<dbReference type="PANTHER" id="PTHR42978:SF7">
    <property type="entry name" value="METALLO-HYDROLASE RV2300C-RELATED"/>
    <property type="match status" value="1"/>
</dbReference>
<dbReference type="GO" id="GO:0046872">
    <property type="term" value="F:metal ion binding"/>
    <property type="evidence" value="ECO:0007669"/>
    <property type="project" value="UniProtKB-KW"/>
</dbReference>
<dbReference type="InterPro" id="IPR036866">
    <property type="entry name" value="RibonucZ/Hydroxyglut_hydro"/>
</dbReference>